<feature type="compositionally biased region" description="Polar residues" evidence="3">
    <location>
        <begin position="60"/>
        <end position="88"/>
    </location>
</feature>
<dbReference type="OrthoDB" id="6058203at2759"/>
<keyword evidence="7" id="KW-0378">Hydrolase</keyword>
<feature type="domain" description="Tyrosine-protein phosphatase" evidence="4">
    <location>
        <begin position="559"/>
        <end position="817"/>
    </location>
</feature>
<dbReference type="GO" id="GO:0004725">
    <property type="term" value="F:protein tyrosine phosphatase activity"/>
    <property type="evidence" value="ECO:0007669"/>
    <property type="project" value="UniProtKB-EC"/>
</dbReference>
<feature type="domain" description="Rhodanese" evidence="6">
    <location>
        <begin position="261"/>
        <end position="379"/>
    </location>
</feature>
<dbReference type="InterPro" id="IPR036873">
    <property type="entry name" value="Rhodanese-like_dom_sf"/>
</dbReference>
<evidence type="ECO:0000256" key="2">
    <source>
        <dbReference type="ARBA" id="ARBA00013064"/>
    </source>
</evidence>
<dbReference type="PANTHER" id="PTHR19134:SF561">
    <property type="entry name" value="PROTEIN TYROSINE PHOSPHATASE 36E, ISOFORM A"/>
    <property type="match status" value="1"/>
</dbReference>
<dbReference type="SMART" id="SM00404">
    <property type="entry name" value="PTPc_motif"/>
    <property type="match status" value="1"/>
</dbReference>
<dbReference type="Gene3D" id="3.40.250.10">
    <property type="entry name" value="Rhodanese-like domain"/>
    <property type="match status" value="1"/>
</dbReference>
<dbReference type="Pfam" id="PF00102">
    <property type="entry name" value="Y_phosphatase"/>
    <property type="match status" value="1"/>
</dbReference>
<dbReference type="EMBL" id="AAVQ01000002">
    <property type="protein sequence ID" value="EAZ62946.2"/>
    <property type="molecule type" value="Genomic_DNA"/>
</dbReference>
<dbReference type="PRINTS" id="PR00700">
    <property type="entry name" value="PRTYPHPHTASE"/>
</dbReference>
<keyword evidence="8" id="KW-1185">Reference proteome</keyword>
<dbReference type="InterPro" id="IPR000242">
    <property type="entry name" value="PTP_cat"/>
</dbReference>
<dbReference type="PROSITE" id="PS50206">
    <property type="entry name" value="RHODANESE_3"/>
    <property type="match status" value="1"/>
</dbReference>
<gene>
    <name evidence="7" type="primary">PTP2</name>
    <name evidence="7" type="ORF">PICST_80995</name>
</gene>
<accession>A3GI89</accession>
<feature type="compositionally biased region" description="Polar residues" evidence="3">
    <location>
        <begin position="1"/>
        <end position="50"/>
    </location>
</feature>
<dbReference type="HOGENOM" id="CLU_007989_0_0_1"/>
<dbReference type="eggNOG" id="KOG0789">
    <property type="taxonomic scope" value="Eukaryota"/>
</dbReference>
<evidence type="ECO:0000259" key="6">
    <source>
        <dbReference type="PROSITE" id="PS50206"/>
    </source>
</evidence>
<dbReference type="Pfam" id="PF00581">
    <property type="entry name" value="Rhodanese"/>
    <property type="match status" value="1"/>
</dbReference>
<dbReference type="PROSITE" id="PS00383">
    <property type="entry name" value="TYR_PHOSPHATASE_1"/>
    <property type="match status" value="1"/>
</dbReference>
<proteinExistence type="inferred from homology"/>
<dbReference type="InterPro" id="IPR003595">
    <property type="entry name" value="Tyr_Pase_cat"/>
</dbReference>
<evidence type="ECO:0000313" key="8">
    <source>
        <dbReference type="Proteomes" id="UP000002258"/>
    </source>
</evidence>
<feature type="domain" description="Tyrosine specific protein phosphatases" evidence="5">
    <location>
        <begin position="726"/>
        <end position="808"/>
    </location>
</feature>
<dbReference type="CDD" id="cd18533">
    <property type="entry name" value="PTP_fungal"/>
    <property type="match status" value="1"/>
</dbReference>
<comment type="similarity">
    <text evidence="1">Belongs to the protein-tyrosine phosphatase family. Non-receptor class subfamily.</text>
</comment>
<feature type="region of interest" description="Disordered" evidence="3">
    <location>
        <begin position="1"/>
        <end position="88"/>
    </location>
</feature>
<evidence type="ECO:0000259" key="4">
    <source>
        <dbReference type="PROSITE" id="PS50055"/>
    </source>
</evidence>
<dbReference type="InterPro" id="IPR050348">
    <property type="entry name" value="Protein-Tyr_Phosphatase"/>
</dbReference>
<evidence type="ECO:0000256" key="1">
    <source>
        <dbReference type="ARBA" id="ARBA00009649"/>
    </source>
</evidence>
<dbReference type="OMA" id="KDWPDLG"/>
<dbReference type="GeneID" id="4851988"/>
<dbReference type="RefSeq" id="XP_001386969.2">
    <property type="nucleotide sequence ID" value="XM_001386932.1"/>
</dbReference>
<dbReference type="PROSITE" id="PS50056">
    <property type="entry name" value="TYR_PHOSPHATASE_2"/>
    <property type="match status" value="1"/>
</dbReference>
<dbReference type="SUPFAM" id="SSF52799">
    <property type="entry name" value="(Phosphotyrosine protein) phosphatases II"/>
    <property type="match status" value="1"/>
</dbReference>
<dbReference type="InterPro" id="IPR029021">
    <property type="entry name" value="Prot-tyrosine_phosphatase-like"/>
</dbReference>
<dbReference type="PROSITE" id="PS50055">
    <property type="entry name" value="TYR_PHOSPHATASE_PTP"/>
    <property type="match status" value="1"/>
</dbReference>
<reference evidence="7 8" key="1">
    <citation type="journal article" date="2007" name="Nat. Biotechnol.">
        <title>Genome sequence of the lignocellulose-bioconverting and xylose-fermenting yeast Pichia stipitis.</title>
        <authorList>
            <person name="Jeffries T.W."/>
            <person name="Grigoriev I.V."/>
            <person name="Grimwood J."/>
            <person name="Laplaza J.M."/>
            <person name="Aerts A."/>
            <person name="Salamov A."/>
            <person name="Schmutz J."/>
            <person name="Lindquist E."/>
            <person name="Dehal P."/>
            <person name="Shapiro H."/>
            <person name="Jin Y.S."/>
            <person name="Passoth V."/>
            <person name="Richardson P.M."/>
        </authorList>
    </citation>
    <scope>NUCLEOTIDE SEQUENCE [LARGE SCALE GENOMIC DNA]</scope>
    <source>
        <strain evidence="8">ATCC 58785 / CBS 6054 / NBRC 10063 / NRRL Y-11545</strain>
    </source>
</reference>
<evidence type="ECO:0000313" key="7">
    <source>
        <dbReference type="EMBL" id="EAZ62946.2"/>
    </source>
</evidence>
<protein>
    <recommendedName>
        <fullName evidence="2">protein-tyrosine-phosphatase</fullName>
        <ecNumber evidence="2">3.1.3.48</ecNumber>
    </recommendedName>
</protein>
<dbReference type="Proteomes" id="UP000002258">
    <property type="component" value="Chromosome 1"/>
</dbReference>
<comment type="caution">
    <text evidence="7">The sequence shown here is derived from an EMBL/GenBank/DDBJ whole genome shotgun (WGS) entry which is preliminary data.</text>
</comment>
<evidence type="ECO:0000256" key="3">
    <source>
        <dbReference type="SAM" id="MobiDB-lite"/>
    </source>
</evidence>
<dbReference type="SUPFAM" id="SSF52821">
    <property type="entry name" value="Rhodanese/Cell cycle control phosphatase"/>
    <property type="match status" value="1"/>
</dbReference>
<dbReference type="Gene3D" id="3.90.190.10">
    <property type="entry name" value="Protein tyrosine phosphatase superfamily"/>
    <property type="match status" value="1"/>
</dbReference>
<dbReference type="SMART" id="SM00194">
    <property type="entry name" value="PTPc"/>
    <property type="match status" value="1"/>
</dbReference>
<organism evidence="7 8">
    <name type="scientific">Scheffersomyces stipitis (strain ATCC 58785 / CBS 6054 / NBRC 10063 / NRRL Y-11545)</name>
    <name type="common">Yeast</name>
    <name type="synonym">Pichia stipitis</name>
    <dbReference type="NCBI Taxonomy" id="322104"/>
    <lineage>
        <taxon>Eukaryota</taxon>
        <taxon>Fungi</taxon>
        <taxon>Dikarya</taxon>
        <taxon>Ascomycota</taxon>
        <taxon>Saccharomycotina</taxon>
        <taxon>Pichiomycetes</taxon>
        <taxon>Debaryomycetaceae</taxon>
        <taxon>Scheffersomyces</taxon>
    </lineage>
</organism>
<dbReference type="InterPro" id="IPR016130">
    <property type="entry name" value="Tyr_Pase_AS"/>
</dbReference>
<dbReference type="InterPro" id="IPR000387">
    <property type="entry name" value="Tyr_Pase_dom"/>
</dbReference>
<dbReference type="KEGG" id="pic:PICST_80995"/>
<dbReference type="FunCoup" id="A3GI89">
    <property type="interactions" value="98"/>
</dbReference>
<sequence length="849" mass="95114">METMSSSPSICASPNFTFPSTPSKQPESTDYFNKSKPSASPKYTSTSTARQPDYFRFAGTMSSPTSTPVASKPSSNATVNDSIGSITSNTSDLTIYETSSRRTNDSRETLVDEENAETRKIPKYKHNHTASASGGECHHTLLSFNEVDEYAVPKMASAIESSFPSAYRSGRAATSAPLTVAVPPSMSARFANPPSPSTLKKQITLPSLSLNGSSLSLDSVKSEQMKRLSYLPSQNYKQQIEKLNPDRIKYFSLNDITIPTNDEHVLVIDIRPFTDFAKSHITNALNICLPSTLLKRPNFTLIRCINSLPNAEKVRFNQFLSESFNGIIVLYDSMPNSSNLFHMVNKFINCNVFMESKHQIHLVDSSIHQFAEQYPSLFDTDVTSASSANVDSLNNYLPPIIVTEKYRSHSVSDLSPCQRSTPTSSSIDKTSTPILSNFSLPKPKANIFKLRHNEDLANSAVSSATSSASEALSKNAISLFKLKNLPDDRTTLPKWIRSTVVDGTKINDDFYSLEKFEQKRLISALTLQRPNSSNNVVLSPLAEGEVAPTISCGIEYGHKNRYKDIFLYEHSRVKLNDSELEEEERDTEDYINASYLNPIQTVEGLTGLTPKFLKHLKYIATQGPMEETMGDFWKVIINLQIPIIISLTDEIENGVMKCSPFWKSGVYKSNKSSITLRLQNSKTVNDYLIMRSFDMTMTDAVHHKVLQLQLLSWPDMGTVSTPVDIIQLIQLKSYLLDHLKLGENCEYPTAIHCSAGCGRTGTLCTIDTIINILKNNHSTELLYDPVYNIVNNFRKQRISMVQNLRQYFLIYEVLLHYLNNGKFNDSPSTMKSWNELIDLDIIQEFISGY</sequence>
<dbReference type="EC" id="3.1.3.48" evidence="2"/>
<dbReference type="STRING" id="322104.A3GI89"/>
<dbReference type="PANTHER" id="PTHR19134">
    <property type="entry name" value="RECEPTOR-TYPE TYROSINE-PROTEIN PHOSPHATASE"/>
    <property type="match status" value="1"/>
</dbReference>
<dbReference type="AlphaFoldDB" id="A3GI89"/>
<dbReference type="InterPro" id="IPR001763">
    <property type="entry name" value="Rhodanese-like_dom"/>
</dbReference>
<evidence type="ECO:0000259" key="5">
    <source>
        <dbReference type="PROSITE" id="PS50056"/>
    </source>
</evidence>
<dbReference type="InParanoid" id="A3GI89"/>
<name>A3GI89_PICST</name>